<keyword evidence="12" id="KW-1185">Reference proteome</keyword>
<dbReference type="AlphaFoldDB" id="K8EBV1"/>
<keyword evidence="6 10" id="KW-1133">Transmembrane helix</keyword>
<dbReference type="InterPro" id="IPR002010">
    <property type="entry name" value="T3SS_IM_R"/>
</dbReference>
<dbReference type="NCBIfam" id="TIGR01400">
    <property type="entry name" value="fliR"/>
    <property type="match status" value="1"/>
</dbReference>
<dbReference type="PANTHER" id="PTHR30065">
    <property type="entry name" value="FLAGELLAR BIOSYNTHETIC PROTEIN FLIR"/>
    <property type="match status" value="1"/>
</dbReference>
<dbReference type="EMBL" id="CAOS01000013">
    <property type="protein sequence ID" value="CCO09178.1"/>
    <property type="molecule type" value="Genomic_DNA"/>
</dbReference>
<evidence type="ECO:0000256" key="10">
    <source>
        <dbReference type="RuleBase" id="RU362071"/>
    </source>
</evidence>
<dbReference type="GO" id="GO:0005886">
    <property type="term" value="C:plasma membrane"/>
    <property type="evidence" value="ECO:0007669"/>
    <property type="project" value="UniProtKB-SubCell"/>
</dbReference>
<feature type="transmembrane region" description="Helical" evidence="10">
    <location>
        <begin position="221"/>
        <end position="243"/>
    </location>
</feature>
<evidence type="ECO:0000256" key="4">
    <source>
        <dbReference type="ARBA" id="ARBA00022475"/>
    </source>
</evidence>
<evidence type="ECO:0000256" key="1">
    <source>
        <dbReference type="ARBA" id="ARBA00002578"/>
    </source>
</evidence>
<keyword evidence="11" id="KW-0966">Cell projection</keyword>
<evidence type="ECO:0000256" key="2">
    <source>
        <dbReference type="ARBA" id="ARBA00009772"/>
    </source>
</evidence>
<evidence type="ECO:0000313" key="11">
    <source>
        <dbReference type="EMBL" id="CCO09178.1"/>
    </source>
</evidence>
<gene>
    <name evidence="11" type="primary">fliR</name>
    <name evidence="11" type="ORF">DESHY_60350</name>
</gene>
<protein>
    <recommendedName>
        <fullName evidence="3 9">Flagellar biosynthetic protein FliR</fullName>
    </recommendedName>
</protein>
<evidence type="ECO:0000256" key="8">
    <source>
        <dbReference type="ARBA" id="ARBA00023143"/>
    </source>
</evidence>
<evidence type="ECO:0000256" key="3">
    <source>
        <dbReference type="ARBA" id="ARBA00021717"/>
    </source>
</evidence>
<feature type="transmembrane region" description="Helical" evidence="10">
    <location>
        <begin position="181"/>
        <end position="200"/>
    </location>
</feature>
<keyword evidence="7 10" id="KW-0472">Membrane</keyword>
<comment type="caution">
    <text evidence="11">The sequence shown here is derived from an EMBL/GenBank/DDBJ whole genome shotgun (WGS) entry which is preliminary data.</text>
</comment>
<comment type="subcellular location">
    <subcellularLocation>
        <location evidence="10">Cell membrane</location>
        <topology evidence="10">Multi-pass membrane protein</topology>
    </subcellularLocation>
    <subcellularLocation>
        <location evidence="10">Bacterial flagellum basal body</location>
    </subcellularLocation>
</comment>
<keyword evidence="4 10" id="KW-1003">Cell membrane</keyword>
<name>K8EBV1_9FIRM</name>
<dbReference type="GO" id="GO:0009425">
    <property type="term" value="C:bacterial-type flagellum basal body"/>
    <property type="evidence" value="ECO:0007669"/>
    <property type="project" value="UniProtKB-SubCell"/>
</dbReference>
<dbReference type="Pfam" id="PF01311">
    <property type="entry name" value="Bac_export_1"/>
    <property type="match status" value="1"/>
</dbReference>
<proteinExistence type="inferred from homology"/>
<keyword evidence="11" id="KW-0282">Flagellum</keyword>
<dbReference type="STRING" id="1121428.DESHY_60350"/>
<evidence type="ECO:0000256" key="5">
    <source>
        <dbReference type="ARBA" id="ARBA00022692"/>
    </source>
</evidence>
<evidence type="ECO:0000313" key="12">
    <source>
        <dbReference type="Proteomes" id="UP000009315"/>
    </source>
</evidence>
<feature type="transmembrane region" description="Helical" evidence="10">
    <location>
        <begin position="38"/>
        <end position="59"/>
    </location>
</feature>
<dbReference type="InterPro" id="IPR006303">
    <property type="entry name" value="FliR"/>
</dbReference>
<evidence type="ECO:0000256" key="9">
    <source>
        <dbReference type="NCBIfam" id="TIGR01400"/>
    </source>
</evidence>
<dbReference type="eggNOG" id="COG1684">
    <property type="taxonomic scope" value="Bacteria"/>
</dbReference>
<evidence type="ECO:0000256" key="6">
    <source>
        <dbReference type="ARBA" id="ARBA00022989"/>
    </source>
</evidence>
<dbReference type="PRINTS" id="PR00953">
    <property type="entry name" value="TYPE3IMRPROT"/>
</dbReference>
<keyword evidence="8 10" id="KW-0975">Bacterial flagellum</keyword>
<reference evidence="11 12" key="1">
    <citation type="journal article" date="2013" name="Genome Announc.">
        <title>Genome Sequence of the Sulfate-Reducing Bacterium Desulfotomaculum hydrothermale Lam5(T).</title>
        <authorList>
            <person name="Amin O."/>
            <person name="Fardeau M.L."/>
            <person name="Valette O."/>
            <person name="Hirschler-Rea A."/>
            <person name="Barbe V."/>
            <person name="Medigue C."/>
            <person name="Vacherie B."/>
            <person name="Ollivier B."/>
            <person name="Bertin P.N."/>
            <person name="Dolla A."/>
        </authorList>
    </citation>
    <scope>NUCLEOTIDE SEQUENCE [LARGE SCALE GENOMIC DNA]</scope>
    <source>
        <strain evidence="12">Lam5 / DSM 18033</strain>
    </source>
</reference>
<accession>K8EBV1</accession>
<keyword evidence="11" id="KW-0969">Cilium</keyword>
<dbReference type="Proteomes" id="UP000009315">
    <property type="component" value="Unassembled WGS sequence"/>
</dbReference>
<comment type="similarity">
    <text evidence="2 10">Belongs to the FliR/MopE/SpaR family.</text>
</comment>
<organism evidence="11 12">
    <name type="scientific">Desulforamulus hydrothermalis Lam5 = DSM 18033</name>
    <dbReference type="NCBI Taxonomy" id="1121428"/>
    <lineage>
        <taxon>Bacteria</taxon>
        <taxon>Bacillati</taxon>
        <taxon>Bacillota</taxon>
        <taxon>Clostridia</taxon>
        <taxon>Eubacteriales</taxon>
        <taxon>Peptococcaceae</taxon>
        <taxon>Desulforamulus</taxon>
    </lineage>
</organism>
<feature type="transmembrane region" description="Helical" evidence="10">
    <location>
        <begin position="71"/>
        <end position="94"/>
    </location>
</feature>
<dbReference type="GO" id="GO:0006605">
    <property type="term" value="P:protein targeting"/>
    <property type="evidence" value="ECO:0007669"/>
    <property type="project" value="UniProtKB-UniRule"/>
</dbReference>
<comment type="function">
    <text evidence="1 10">Role in flagellar biosynthesis.</text>
</comment>
<dbReference type="PANTHER" id="PTHR30065:SF1">
    <property type="entry name" value="SURFACE PRESENTATION OF ANTIGENS PROTEIN SPAR"/>
    <property type="match status" value="1"/>
</dbReference>
<dbReference type="GO" id="GO:0044780">
    <property type="term" value="P:bacterial-type flagellum assembly"/>
    <property type="evidence" value="ECO:0007669"/>
    <property type="project" value="UniProtKB-UniRule"/>
</dbReference>
<evidence type="ECO:0000256" key="7">
    <source>
        <dbReference type="ARBA" id="ARBA00023136"/>
    </source>
</evidence>
<keyword evidence="5 10" id="KW-0812">Transmembrane</keyword>
<feature type="transmembrane region" description="Helical" evidence="10">
    <location>
        <begin position="7"/>
        <end position="32"/>
    </location>
</feature>
<sequence>MQGVLDLAYITVFFLVLIRMASFVASCALFSLPGIPALVKAGLSFILAALVTPLVMPAVTELPQGVWEFALAVLGEAGVGLGLGLVCTLVFNAARMAGQLLDFQIGFAMSAVMDPLSGSMNTLLSRFFFFLTLVLFMNMDGHHALIRALVNSYRLVPLTSAGINGEITLLMIRIFTDTFALAVQICAPVVAVLVITDLAMGLIGKTAPQLNIFQLGFPLKIAAGLSVLAVLLPALTSLFKYMLETLQKDLLLFMKGLA</sequence>